<protein>
    <submittedName>
        <fullName evidence="2">Uncharacterized protein</fullName>
    </submittedName>
</protein>
<name>A0A127M811_9GAMM</name>
<gene>
    <name evidence="2" type="ORF">AZF00_13970</name>
</gene>
<proteinExistence type="predicted"/>
<dbReference type="EMBL" id="CP014544">
    <property type="protein sequence ID" value="AMO69341.1"/>
    <property type="molecule type" value="Genomic_DNA"/>
</dbReference>
<accession>A0A127M811</accession>
<sequence length="448" mass="50711">MFKQALLFVLIFLSPSMLLAAPLNNLKSFQIESVVAGDDGPIGRYYSLRAYNSGAHDRVQDIAPDQRGGSKVLSAYFKDTGRRWVYLATRKSGVIHRSYFDLLSGNIGQASAEHNPEVMPIGDGWYRISIGYNAENVTSVHLGIAGQNGSPYFSGQTNLDRVYFSAPDISDRPASGASPSAIIPQKGLWVWRADPVLDIEKRTELLSFMLNKGLNTAYIDARIPVLNNHYMLSEFIRTFQSRGIAVELMFGKPEWALRDHHHELLSLVDQAVEYSRRYPDARPTAIHLDIEAHLVSQWQDQRDWVANQLLDLLAEARSRAAVVGLPLVADMPVWWDSFAVSRYGASRPLHQWFIDATDRVALMDYRDTEQRIINDADEELRYASTQNKQVVLGVETMCIPPTLITFCEEGSANMEYVLQRVHSQLPANNRSYNGFAVHHYEAYRTMRR</sequence>
<keyword evidence="1" id="KW-0732">Signal</keyword>
<dbReference type="Proteomes" id="UP000074119">
    <property type="component" value="Chromosome"/>
</dbReference>
<evidence type="ECO:0000313" key="3">
    <source>
        <dbReference type="Proteomes" id="UP000074119"/>
    </source>
</evidence>
<dbReference type="KEGG" id="zal:AZF00_13970"/>
<feature type="chain" id="PRO_5007275120" evidence="1">
    <location>
        <begin position="21"/>
        <end position="448"/>
    </location>
</feature>
<dbReference type="AlphaFoldDB" id="A0A127M811"/>
<feature type="signal peptide" evidence="1">
    <location>
        <begin position="1"/>
        <end position="20"/>
    </location>
</feature>
<organism evidence="2 3">
    <name type="scientific">Zhongshania aliphaticivorans</name>
    <dbReference type="NCBI Taxonomy" id="1470434"/>
    <lineage>
        <taxon>Bacteria</taxon>
        <taxon>Pseudomonadati</taxon>
        <taxon>Pseudomonadota</taxon>
        <taxon>Gammaproteobacteria</taxon>
        <taxon>Cellvibrionales</taxon>
        <taxon>Spongiibacteraceae</taxon>
        <taxon>Zhongshania</taxon>
    </lineage>
</organism>
<dbReference type="STRING" id="1470434.AZF00_13970"/>
<evidence type="ECO:0000313" key="2">
    <source>
        <dbReference type="EMBL" id="AMO69341.1"/>
    </source>
</evidence>
<reference evidence="2 3" key="1">
    <citation type="submission" date="2015-12" db="EMBL/GenBank/DDBJ databases">
        <authorList>
            <person name="Shamseldin A."/>
            <person name="Moawad H."/>
            <person name="Abd El-Rahim W.M."/>
            <person name="Sadowsky M.J."/>
        </authorList>
    </citation>
    <scope>NUCLEOTIDE SEQUENCE [LARGE SCALE GENOMIC DNA]</scope>
    <source>
        <strain evidence="2 3">SM2</strain>
    </source>
</reference>
<evidence type="ECO:0000256" key="1">
    <source>
        <dbReference type="SAM" id="SignalP"/>
    </source>
</evidence>
<dbReference type="RefSeq" id="WP_008251358.1">
    <property type="nucleotide sequence ID" value="NZ_CP014544.1"/>
</dbReference>